<feature type="compositionally biased region" description="Acidic residues" evidence="1">
    <location>
        <begin position="1"/>
        <end position="16"/>
    </location>
</feature>
<accession>A0AAN6XNV5</accession>
<protein>
    <submittedName>
        <fullName evidence="2">Uncharacterized protein</fullName>
    </submittedName>
</protein>
<keyword evidence="3" id="KW-1185">Reference proteome</keyword>
<name>A0AAN6XNV5_9PEZI</name>
<reference evidence="2" key="2">
    <citation type="submission" date="2023-05" db="EMBL/GenBank/DDBJ databases">
        <authorList>
            <consortium name="Lawrence Berkeley National Laboratory"/>
            <person name="Steindorff A."/>
            <person name="Hensen N."/>
            <person name="Bonometti L."/>
            <person name="Westerberg I."/>
            <person name="Brannstrom I.O."/>
            <person name="Guillou S."/>
            <person name="Cros-Aarteil S."/>
            <person name="Calhoun S."/>
            <person name="Haridas S."/>
            <person name="Kuo A."/>
            <person name="Mondo S."/>
            <person name="Pangilinan J."/>
            <person name="Riley R."/>
            <person name="Labutti K."/>
            <person name="Andreopoulos B."/>
            <person name="Lipzen A."/>
            <person name="Chen C."/>
            <person name="Yanf M."/>
            <person name="Daum C."/>
            <person name="Ng V."/>
            <person name="Clum A."/>
            <person name="Ohm R."/>
            <person name="Martin F."/>
            <person name="Silar P."/>
            <person name="Natvig D."/>
            <person name="Lalanne C."/>
            <person name="Gautier V."/>
            <person name="Ament-Velasquez S.L."/>
            <person name="Kruys A."/>
            <person name="Hutchinson M.I."/>
            <person name="Powell A.J."/>
            <person name="Barry K."/>
            <person name="Miller A.N."/>
            <person name="Grigoriev I.V."/>
            <person name="Debuchy R."/>
            <person name="Gladieux P."/>
            <person name="Thoren M.H."/>
            <person name="Johannesson H."/>
        </authorList>
    </citation>
    <scope>NUCLEOTIDE SEQUENCE</scope>
    <source>
        <strain evidence="2">CBS 315.58</strain>
    </source>
</reference>
<dbReference type="Proteomes" id="UP001303160">
    <property type="component" value="Unassembled WGS sequence"/>
</dbReference>
<dbReference type="EMBL" id="MU863902">
    <property type="protein sequence ID" value="KAK4201872.1"/>
    <property type="molecule type" value="Genomic_DNA"/>
</dbReference>
<evidence type="ECO:0000313" key="2">
    <source>
        <dbReference type="EMBL" id="KAK4201872.1"/>
    </source>
</evidence>
<feature type="region of interest" description="Disordered" evidence="1">
    <location>
        <begin position="424"/>
        <end position="464"/>
    </location>
</feature>
<feature type="compositionally biased region" description="Polar residues" evidence="1">
    <location>
        <begin position="109"/>
        <end position="118"/>
    </location>
</feature>
<proteinExistence type="predicted"/>
<comment type="caution">
    <text evidence="2">The sequence shown here is derived from an EMBL/GenBank/DDBJ whole genome shotgun (WGS) entry which is preliminary data.</text>
</comment>
<reference evidence="2" key="1">
    <citation type="journal article" date="2023" name="Mol. Phylogenet. Evol.">
        <title>Genome-scale phylogeny and comparative genomics of the fungal order Sordariales.</title>
        <authorList>
            <person name="Hensen N."/>
            <person name="Bonometti L."/>
            <person name="Westerberg I."/>
            <person name="Brannstrom I.O."/>
            <person name="Guillou S."/>
            <person name="Cros-Aarteil S."/>
            <person name="Calhoun S."/>
            <person name="Haridas S."/>
            <person name="Kuo A."/>
            <person name="Mondo S."/>
            <person name="Pangilinan J."/>
            <person name="Riley R."/>
            <person name="LaButti K."/>
            <person name="Andreopoulos B."/>
            <person name="Lipzen A."/>
            <person name="Chen C."/>
            <person name="Yan M."/>
            <person name="Daum C."/>
            <person name="Ng V."/>
            <person name="Clum A."/>
            <person name="Steindorff A."/>
            <person name="Ohm R.A."/>
            <person name="Martin F."/>
            <person name="Silar P."/>
            <person name="Natvig D.O."/>
            <person name="Lalanne C."/>
            <person name="Gautier V."/>
            <person name="Ament-Velasquez S.L."/>
            <person name="Kruys A."/>
            <person name="Hutchinson M.I."/>
            <person name="Powell A.J."/>
            <person name="Barry K."/>
            <person name="Miller A.N."/>
            <person name="Grigoriev I.V."/>
            <person name="Debuchy R."/>
            <person name="Gladieux P."/>
            <person name="Hiltunen Thoren M."/>
            <person name="Johannesson H."/>
        </authorList>
    </citation>
    <scope>NUCLEOTIDE SEQUENCE</scope>
    <source>
        <strain evidence="2">CBS 315.58</strain>
    </source>
</reference>
<feature type="compositionally biased region" description="Polar residues" evidence="1">
    <location>
        <begin position="49"/>
        <end position="59"/>
    </location>
</feature>
<feature type="region of interest" description="Disordered" evidence="1">
    <location>
        <begin position="1"/>
        <end position="59"/>
    </location>
</feature>
<feature type="region of interest" description="Disordered" evidence="1">
    <location>
        <begin position="107"/>
        <end position="131"/>
    </location>
</feature>
<feature type="compositionally biased region" description="Low complexity" evidence="1">
    <location>
        <begin position="25"/>
        <end position="38"/>
    </location>
</feature>
<dbReference type="AlphaFoldDB" id="A0AAN6XNV5"/>
<gene>
    <name evidence="2" type="ORF">QBC40DRAFT_347439</name>
</gene>
<sequence length="629" mass="71359">MEFFDDDLFGGQDDWDSIYPPIVSPTTTPQPTLTLPQAPQKPPTPAQQEPYTFGSSNNTGSYNAAQQLWASIDTNSYLDASQTQTYPTLTQDQLTETSNHILSVPAQGLTAQSQNQRPASGPTGETKPRTLSQKFLHGKKIIHGRTQRYNNENPALIYDPAPAVKAWGPLLKNTRVPEHTFEYVKSHVELVPPKRFSQDELVTFLKGTGCPQVPRKLTVWVQNTPSQVNHRYAMSGSSGKCRYDHCPGKFTIWKGFFRVAFDEYSDKTGISLDPFHNAGYMHLHCFEKLFDLGYLVHYGAAQWGFSVRQDVRSFPMEDKNPMSLVHNNRHMANAYEQWVEEQKPRCQMLFVNSRATYDPFHLRTPPPHKKTLGYKLTTCNLDHEVGVRSTIREDRGGAHIGIHKGNLEHFMAIKARMRNANNQAYNKRRSRDDDDEVEQQQDTISYKPRPTKRARTPRVPSINTSVNNSISDPIIVDEPNFFPFLNGMDLDLMMMDCPTDLGSFPITNQQQVFVPPQLTSAIQSPRPRTRQRSREMSVSLVGFLNSRNTLTLTQAQEIGARLAEEPTHVQDSVLSAVQPEMANMLLRDGISPVVESKIKKLNKRQLKDLETVIERVEKSGDMKRASSMW</sequence>
<evidence type="ECO:0000256" key="1">
    <source>
        <dbReference type="SAM" id="MobiDB-lite"/>
    </source>
</evidence>
<evidence type="ECO:0000313" key="3">
    <source>
        <dbReference type="Proteomes" id="UP001303160"/>
    </source>
</evidence>
<organism evidence="2 3">
    <name type="scientific">Triangularia verruculosa</name>
    <dbReference type="NCBI Taxonomy" id="2587418"/>
    <lineage>
        <taxon>Eukaryota</taxon>
        <taxon>Fungi</taxon>
        <taxon>Dikarya</taxon>
        <taxon>Ascomycota</taxon>
        <taxon>Pezizomycotina</taxon>
        <taxon>Sordariomycetes</taxon>
        <taxon>Sordariomycetidae</taxon>
        <taxon>Sordariales</taxon>
        <taxon>Podosporaceae</taxon>
        <taxon>Triangularia</taxon>
    </lineage>
</organism>